<evidence type="ECO:0000313" key="11">
    <source>
        <dbReference type="Proteomes" id="UP000886891"/>
    </source>
</evidence>
<dbReference type="PANTHER" id="PTHR11655:SF14">
    <property type="entry name" value="LARGE RIBOSOMAL SUBUNIT PROTEIN UL6M"/>
    <property type="match status" value="1"/>
</dbReference>
<dbReference type="GO" id="GO:0022625">
    <property type="term" value="C:cytosolic large ribosomal subunit"/>
    <property type="evidence" value="ECO:0007669"/>
    <property type="project" value="UniProtKB-UniRule"/>
</dbReference>
<dbReference type="InterPro" id="IPR020040">
    <property type="entry name" value="Ribosomal_uL6_a/b-dom"/>
</dbReference>
<accession>A0A9D1NB14</accession>
<evidence type="ECO:0000256" key="5">
    <source>
        <dbReference type="ARBA" id="ARBA00023274"/>
    </source>
</evidence>
<feature type="domain" description="Large ribosomal subunit protein uL6 alpha-beta" evidence="9">
    <location>
        <begin position="92"/>
        <end position="165"/>
    </location>
</feature>
<keyword evidence="3 6" id="KW-0694">RNA-binding</keyword>
<evidence type="ECO:0000256" key="6">
    <source>
        <dbReference type="HAMAP-Rule" id="MF_01365"/>
    </source>
</evidence>
<dbReference type="Pfam" id="PF00347">
    <property type="entry name" value="Ribosomal_L6"/>
    <property type="match status" value="2"/>
</dbReference>
<evidence type="ECO:0000256" key="1">
    <source>
        <dbReference type="ARBA" id="ARBA00009356"/>
    </source>
</evidence>
<dbReference type="InterPro" id="IPR036789">
    <property type="entry name" value="Ribosomal_uL6-like_a/b-dom_sf"/>
</dbReference>
<comment type="similarity">
    <text evidence="1 6 7">Belongs to the universal ribosomal protein uL6 family.</text>
</comment>
<name>A0A9D1NB14_9FIRM</name>
<keyword evidence="2 6" id="KW-0699">rRNA-binding</keyword>
<reference evidence="10" key="2">
    <citation type="journal article" date="2021" name="PeerJ">
        <title>Extensive microbial diversity within the chicken gut microbiome revealed by metagenomics and culture.</title>
        <authorList>
            <person name="Gilroy R."/>
            <person name="Ravi A."/>
            <person name="Getino M."/>
            <person name="Pursley I."/>
            <person name="Horton D.L."/>
            <person name="Alikhan N.F."/>
            <person name="Baker D."/>
            <person name="Gharbi K."/>
            <person name="Hall N."/>
            <person name="Watson M."/>
            <person name="Adriaenssens E.M."/>
            <person name="Foster-Nyarko E."/>
            <person name="Jarju S."/>
            <person name="Secka A."/>
            <person name="Antonio M."/>
            <person name="Oren A."/>
            <person name="Chaudhuri R.R."/>
            <person name="La Ragione R."/>
            <person name="Hildebrand F."/>
            <person name="Pallen M.J."/>
        </authorList>
    </citation>
    <scope>NUCLEOTIDE SEQUENCE</scope>
    <source>
        <strain evidence="10">23406</strain>
    </source>
</reference>
<organism evidence="10 11">
    <name type="scientific">Candidatus Stercoripulliclostridium merdipullorum</name>
    <dbReference type="NCBI Taxonomy" id="2840952"/>
    <lineage>
        <taxon>Bacteria</taxon>
        <taxon>Bacillati</taxon>
        <taxon>Bacillota</taxon>
        <taxon>Clostridia</taxon>
        <taxon>Eubacteriales</taxon>
        <taxon>Candidatus Stercoripulliclostridium</taxon>
    </lineage>
</organism>
<dbReference type="HAMAP" id="MF_01365_B">
    <property type="entry name" value="Ribosomal_uL6_B"/>
    <property type="match status" value="1"/>
</dbReference>
<evidence type="ECO:0000256" key="2">
    <source>
        <dbReference type="ARBA" id="ARBA00022730"/>
    </source>
</evidence>
<dbReference type="SUPFAM" id="SSF56053">
    <property type="entry name" value="Ribosomal protein L6"/>
    <property type="match status" value="2"/>
</dbReference>
<evidence type="ECO:0000256" key="8">
    <source>
        <dbReference type="RuleBase" id="RU003870"/>
    </source>
</evidence>
<protein>
    <recommendedName>
        <fullName evidence="6">Large ribosomal subunit protein uL6</fullName>
    </recommendedName>
</protein>
<comment type="subunit">
    <text evidence="6">Part of the 50S ribosomal subunit.</text>
</comment>
<keyword evidence="4 6" id="KW-0689">Ribosomal protein</keyword>
<dbReference type="GO" id="GO:0019843">
    <property type="term" value="F:rRNA binding"/>
    <property type="evidence" value="ECO:0007669"/>
    <property type="project" value="UniProtKB-UniRule"/>
</dbReference>
<gene>
    <name evidence="6 10" type="primary">rplF</name>
    <name evidence="10" type="ORF">IAB14_01575</name>
</gene>
<comment type="function">
    <text evidence="6 8">This protein binds to the 23S rRNA, and is important in its secondary structure. It is located near the subunit interface in the base of the L7/L12 stalk, and near the tRNA binding site of the peptidyltransferase center.</text>
</comment>
<dbReference type="Gene3D" id="3.90.930.12">
    <property type="entry name" value="Ribosomal protein L6, alpha-beta domain"/>
    <property type="match status" value="2"/>
</dbReference>
<proteinExistence type="inferred from homology"/>
<comment type="caution">
    <text evidence="10">The sequence shown here is derived from an EMBL/GenBank/DDBJ whole genome shotgun (WGS) entry which is preliminary data.</text>
</comment>
<evidence type="ECO:0000256" key="4">
    <source>
        <dbReference type="ARBA" id="ARBA00022980"/>
    </source>
</evidence>
<dbReference type="InterPro" id="IPR019906">
    <property type="entry name" value="Ribosomal_uL6_bac-type"/>
</dbReference>
<feature type="domain" description="Large ribosomal subunit protein uL6 alpha-beta" evidence="9">
    <location>
        <begin position="14"/>
        <end position="83"/>
    </location>
</feature>
<dbReference type="PANTHER" id="PTHR11655">
    <property type="entry name" value="60S/50S RIBOSOMAL PROTEIN L6/L9"/>
    <property type="match status" value="1"/>
</dbReference>
<dbReference type="FunFam" id="3.90.930.12:FF:000001">
    <property type="entry name" value="50S ribosomal protein L6"/>
    <property type="match status" value="1"/>
</dbReference>
<dbReference type="NCBIfam" id="TIGR03654">
    <property type="entry name" value="L6_bact"/>
    <property type="match status" value="1"/>
</dbReference>
<dbReference type="GO" id="GO:0003735">
    <property type="term" value="F:structural constituent of ribosome"/>
    <property type="evidence" value="ECO:0007669"/>
    <property type="project" value="UniProtKB-UniRule"/>
</dbReference>
<dbReference type="PRINTS" id="PR00059">
    <property type="entry name" value="RIBOSOMALL6"/>
</dbReference>
<evidence type="ECO:0000256" key="3">
    <source>
        <dbReference type="ARBA" id="ARBA00022884"/>
    </source>
</evidence>
<dbReference type="GO" id="GO:0002181">
    <property type="term" value="P:cytoplasmic translation"/>
    <property type="evidence" value="ECO:0007669"/>
    <property type="project" value="TreeGrafter"/>
</dbReference>
<reference evidence="10" key="1">
    <citation type="submission" date="2020-10" db="EMBL/GenBank/DDBJ databases">
        <authorList>
            <person name="Gilroy R."/>
        </authorList>
    </citation>
    <scope>NUCLEOTIDE SEQUENCE</scope>
    <source>
        <strain evidence="10">23406</strain>
    </source>
</reference>
<evidence type="ECO:0000313" key="10">
    <source>
        <dbReference type="EMBL" id="HIU99787.1"/>
    </source>
</evidence>
<sequence length="180" mass="19283">MSRIGRLPIKLNNGISVEFKDGVVTVKGPKGTLTQAIENPKIGVSVEDGVVHVTRASEEKAVKAAHGLYRALIHNMVVGVEKGYEKSLVIAGVGYKAVAQGNKVVLSVGYSHTVDVVPPKGIELAVVSPTEICVKGIDKVQVGQFAADIKAIRKPEPYHGYGIRYKDETIIRKEGKSNAK</sequence>
<dbReference type="PIRSF" id="PIRSF002162">
    <property type="entry name" value="Ribosomal_L6"/>
    <property type="match status" value="1"/>
</dbReference>
<evidence type="ECO:0000259" key="9">
    <source>
        <dbReference type="Pfam" id="PF00347"/>
    </source>
</evidence>
<dbReference type="InterPro" id="IPR000702">
    <property type="entry name" value="Ribosomal_uL6-like"/>
</dbReference>
<dbReference type="FunFam" id="3.90.930.12:FF:000002">
    <property type="entry name" value="50S ribosomal protein L6"/>
    <property type="match status" value="1"/>
</dbReference>
<dbReference type="EMBL" id="DVOH01000013">
    <property type="protein sequence ID" value="HIU99787.1"/>
    <property type="molecule type" value="Genomic_DNA"/>
</dbReference>
<keyword evidence="5 6" id="KW-0687">Ribonucleoprotein</keyword>
<dbReference type="Proteomes" id="UP000886891">
    <property type="component" value="Unassembled WGS sequence"/>
</dbReference>
<evidence type="ECO:0000256" key="7">
    <source>
        <dbReference type="RuleBase" id="RU003869"/>
    </source>
</evidence>
<dbReference type="AlphaFoldDB" id="A0A9D1NB14"/>